<dbReference type="KEGG" id="aswu:HUW51_15840"/>
<protein>
    <submittedName>
        <fullName evidence="2">Uncharacterized protein</fullName>
    </submittedName>
</protein>
<proteinExistence type="predicted"/>
<feature type="compositionally biased region" description="Basic and acidic residues" evidence="1">
    <location>
        <begin position="72"/>
        <end position="82"/>
    </location>
</feature>
<accession>A0A7G7GAD6</accession>
<dbReference type="RefSeq" id="WP_185270601.1">
    <property type="nucleotide sequence ID" value="NZ_CP055156.1"/>
</dbReference>
<name>A0A7G7GAD6_9BACT</name>
<dbReference type="Proteomes" id="UP000515237">
    <property type="component" value="Chromosome"/>
</dbReference>
<gene>
    <name evidence="2" type="ORF">HUW51_15840</name>
</gene>
<organism evidence="2 3">
    <name type="scientific">Adhaeribacter swui</name>
    <dbReference type="NCBI Taxonomy" id="2086471"/>
    <lineage>
        <taxon>Bacteria</taxon>
        <taxon>Pseudomonadati</taxon>
        <taxon>Bacteroidota</taxon>
        <taxon>Cytophagia</taxon>
        <taxon>Cytophagales</taxon>
        <taxon>Hymenobacteraceae</taxon>
        <taxon>Adhaeribacter</taxon>
    </lineage>
</organism>
<evidence type="ECO:0000313" key="2">
    <source>
        <dbReference type="EMBL" id="QNF34120.1"/>
    </source>
</evidence>
<keyword evidence="3" id="KW-1185">Reference proteome</keyword>
<evidence type="ECO:0000256" key="1">
    <source>
        <dbReference type="SAM" id="MobiDB-lite"/>
    </source>
</evidence>
<dbReference type="EMBL" id="CP055156">
    <property type="protein sequence ID" value="QNF34120.1"/>
    <property type="molecule type" value="Genomic_DNA"/>
</dbReference>
<feature type="region of interest" description="Disordered" evidence="1">
    <location>
        <begin position="72"/>
        <end position="95"/>
    </location>
</feature>
<reference evidence="2 3" key="1">
    <citation type="journal article" date="2018" name="Int. J. Syst. Evol. Microbiol.">
        <title>Adhaeribacter swui sp. nov., isolated from wet mud.</title>
        <authorList>
            <person name="Kim D.U."/>
            <person name="Kim K.W."/>
            <person name="Kang M.S."/>
            <person name="Kim J.Y."/>
            <person name="Jang J.H."/>
            <person name="Kim M.K."/>
        </authorList>
    </citation>
    <scope>NUCLEOTIDE SEQUENCE [LARGE SCALE GENOMIC DNA]</scope>
    <source>
        <strain evidence="2 3">KCTC 52873</strain>
    </source>
</reference>
<evidence type="ECO:0000313" key="3">
    <source>
        <dbReference type="Proteomes" id="UP000515237"/>
    </source>
</evidence>
<sequence length="95" mass="11445">MKQFYDPEEYFLVADLSTRKLYLVHTFYTLLFKKNRPDDLISCYLYEGQGVIAKQDRVLVARKYLQQAKEIMPKEKQQKEPKQATQPREYMYANL</sequence>
<dbReference type="AlphaFoldDB" id="A0A7G7GAD6"/>